<evidence type="ECO:0008006" key="3">
    <source>
        <dbReference type="Google" id="ProtNLM"/>
    </source>
</evidence>
<reference evidence="1" key="1">
    <citation type="submission" date="2016-10" db="EMBL/GenBank/DDBJ databases">
        <authorList>
            <person name="Varghese N."/>
            <person name="Submissions S."/>
        </authorList>
    </citation>
    <scope>NUCLEOTIDE SEQUENCE [LARGE SCALE GENOMIC DNA]</scope>
    <source>
        <strain evidence="1">LMG 25555</strain>
    </source>
</reference>
<dbReference type="RefSeq" id="WP_139272556.1">
    <property type="nucleotide sequence ID" value="NZ_FNUD01000002.1"/>
</dbReference>
<dbReference type="OrthoDB" id="6918267at2"/>
<keyword evidence="2" id="KW-1185">Reference proteome</keyword>
<organism evidence="1 2">
    <name type="scientific">Pseudomonas deceptionensis</name>
    <dbReference type="NCBI Taxonomy" id="882211"/>
    <lineage>
        <taxon>Bacteria</taxon>
        <taxon>Pseudomonadati</taxon>
        <taxon>Pseudomonadota</taxon>
        <taxon>Gammaproteobacteria</taxon>
        <taxon>Pseudomonadales</taxon>
        <taxon>Pseudomonadaceae</taxon>
        <taxon>Pseudomonas</taxon>
    </lineage>
</organism>
<comment type="caution">
    <text evidence="1">The sequence shown here is derived from an EMBL/GenBank/DDBJ whole genome shotgun (WGS) entry which is preliminary data.</text>
</comment>
<gene>
    <name evidence="1" type="ORF">SAMN04489800_3249</name>
</gene>
<dbReference type="AlphaFoldDB" id="A0A1H5N7K1"/>
<dbReference type="EMBL" id="FNUD01000002">
    <property type="protein sequence ID" value="SEE97533.1"/>
    <property type="molecule type" value="Genomic_DNA"/>
</dbReference>
<evidence type="ECO:0000313" key="1">
    <source>
        <dbReference type="EMBL" id="SEE97533.1"/>
    </source>
</evidence>
<proteinExistence type="predicted"/>
<protein>
    <recommendedName>
        <fullName evidence="3">TnsA endonuclease N terminal</fullName>
    </recommendedName>
</protein>
<name>A0A1H5N7K1_PSEDM</name>
<sequence>MPKRSRTSYFTKRGQHFGNLWAVYSCLVDEVLLLSTDRQLAHWLLFLEFSPSVKTFSFKPGAIELAQNPKLTLNYHVEVVPVEGNNELHYLQTEGYTEGFSEKVLAASRFRYKYREFSDNDWTPRRDHILPLLKVTSFLAGCRKQYIPLALRDNAIKYILRIRSGTLRGFLSAFPEFERNLILVTFARLFLERVIFVDFEFSFFSQDTRWSSNEH</sequence>
<accession>A0A1H5N7K1</accession>
<dbReference type="PROSITE" id="PS51257">
    <property type="entry name" value="PROKAR_LIPOPROTEIN"/>
    <property type="match status" value="1"/>
</dbReference>
<evidence type="ECO:0000313" key="2">
    <source>
        <dbReference type="Proteomes" id="UP000183613"/>
    </source>
</evidence>
<dbReference type="Proteomes" id="UP000183613">
    <property type="component" value="Unassembled WGS sequence"/>
</dbReference>